<dbReference type="InterPro" id="IPR027417">
    <property type="entry name" value="P-loop_NTPase"/>
</dbReference>
<dbReference type="PROSITE" id="PS00211">
    <property type="entry name" value="ABC_TRANSPORTER_1"/>
    <property type="match status" value="1"/>
</dbReference>
<protein>
    <submittedName>
        <fullName evidence="5">ABC-type branched-subunit amino acid transport system ATPase component</fullName>
    </submittedName>
</protein>
<dbReference type="SUPFAM" id="SSF52540">
    <property type="entry name" value="P-loop containing nucleoside triphosphate hydrolases"/>
    <property type="match status" value="1"/>
</dbReference>
<dbReference type="GO" id="GO:0016887">
    <property type="term" value="F:ATP hydrolysis activity"/>
    <property type="evidence" value="ECO:0007669"/>
    <property type="project" value="InterPro"/>
</dbReference>
<dbReference type="PANTHER" id="PTHR45772">
    <property type="entry name" value="CONSERVED COMPONENT OF ABC TRANSPORTER FOR NATURAL AMINO ACIDS-RELATED"/>
    <property type="match status" value="1"/>
</dbReference>
<dbReference type="Proteomes" id="UP001180845">
    <property type="component" value="Unassembled WGS sequence"/>
</dbReference>
<dbReference type="AlphaFoldDB" id="A0AAE4CNJ2"/>
<dbReference type="GO" id="GO:0005524">
    <property type="term" value="F:ATP binding"/>
    <property type="evidence" value="ECO:0007669"/>
    <property type="project" value="UniProtKB-KW"/>
</dbReference>
<organism evidence="5 6">
    <name type="scientific">Haloactinomyces albus</name>
    <dbReference type="NCBI Taxonomy" id="1352928"/>
    <lineage>
        <taxon>Bacteria</taxon>
        <taxon>Bacillati</taxon>
        <taxon>Actinomycetota</taxon>
        <taxon>Actinomycetes</taxon>
        <taxon>Actinopolysporales</taxon>
        <taxon>Actinopolysporaceae</taxon>
        <taxon>Haloactinomyces</taxon>
    </lineage>
</organism>
<comment type="caution">
    <text evidence="5">The sequence shown here is derived from an EMBL/GenBank/DDBJ whole genome shotgun (WGS) entry which is preliminary data.</text>
</comment>
<dbReference type="Pfam" id="PF12399">
    <property type="entry name" value="BCA_ABC_TP_C"/>
    <property type="match status" value="1"/>
</dbReference>
<dbReference type="InterPro" id="IPR032823">
    <property type="entry name" value="BCA_ABC_TP_C"/>
</dbReference>
<evidence type="ECO:0000313" key="5">
    <source>
        <dbReference type="EMBL" id="MDR7303954.1"/>
    </source>
</evidence>
<evidence type="ECO:0000256" key="1">
    <source>
        <dbReference type="ARBA" id="ARBA00022448"/>
    </source>
</evidence>
<dbReference type="CDD" id="cd03219">
    <property type="entry name" value="ABC_Mj1267_LivG_branched"/>
    <property type="match status" value="1"/>
</dbReference>
<keyword evidence="6" id="KW-1185">Reference proteome</keyword>
<dbReference type="GO" id="GO:0005886">
    <property type="term" value="C:plasma membrane"/>
    <property type="evidence" value="ECO:0007669"/>
    <property type="project" value="TreeGrafter"/>
</dbReference>
<dbReference type="EMBL" id="JAVDXW010000001">
    <property type="protein sequence ID" value="MDR7303954.1"/>
    <property type="molecule type" value="Genomic_DNA"/>
</dbReference>
<evidence type="ECO:0000313" key="6">
    <source>
        <dbReference type="Proteomes" id="UP001180845"/>
    </source>
</evidence>
<gene>
    <name evidence="5" type="ORF">JOF55_004135</name>
</gene>
<dbReference type="InterPro" id="IPR003593">
    <property type="entry name" value="AAA+_ATPase"/>
</dbReference>
<dbReference type="RefSeq" id="WP_310276881.1">
    <property type="nucleotide sequence ID" value="NZ_JAVDXW010000001.1"/>
</dbReference>
<evidence type="ECO:0000259" key="4">
    <source>
        <dbReference type="PROSITE" id="PS50893"/>
    </source>
</evidence>
<sequence>MNAFDAEPAVLAAEDVAVHFGGIKAVDGFGLNLPAGRICGILGPNGSGKSTFLAAVTRLVSLTRGRLLLDGAEYQNAPPETLARRGLSRTFQTVRLLPDLTVLENVRLGADLHARGRGVRSWFRPDTTPEVVDEAIERTGLGTARSWRPGELSYGMARRVEIARALAAKPRVLLLDEPTAGMNQRERGEISELLRTLRGDGLAQLLVEHDVQMMVDTCDHLVAMNFGALAAEGTPADVVVHPAVQEAYLGKRGRSHA</sequence>
<reference evidence="5" key="1">
    <citation type="submission" date="2023-07" db="EMBL/GenBank/DDBJ databases">
        <title>Sequencing the genomes of 1000 actinobacteria strains.</title>
        <authorList>
            <person name="Klenk H.-P."/>
        </authorList>
    </citation>
    <scope>NUCLEOTIDE SEQUENCE</scope>
    <source>
        <strain evidence="5">DSM 45977</strain>
    </source>
</reference>
<dbReference type="InterPro" id="IPR017871">
    <property type="entry name" value="ABC_transporter-like_CS"/>
</dbReference>
<dbReference type="Pfam" id="PF00005">
    <property type="entry name" value="ABC_tran"/>
    <property type="match status" value="1"/>
</dbReference>
<dbReference type="PROSITE" id="PS50893">
    <property type="entry name" value="ABC_TRANSPORTER_2"/>
    <property type="match status" value="1"/>
</dbReference>
<dbReference type="InterPro" id="IPR003439">
    <property type="entry name" value="ABC_transporter-like_ATP-bd"/>
</dbReference>
<keyword evidence="2" id="KW-0547">Nucleotide-binding</keyword>
<accession>A0AAE4CNJ2</accession>
<name>A0AAE4CNJ2_9ACTN</name>
<evidence type="ECO:0000256" key="2">
    <source>
        <dbReference type="ARBA" id="ARBA00022741"/>
    </source>
</evidence>
<keyword evidence="3" id="KW-0067">ATP-binding</keyword>
<keyword evidence="1" id="KW-0813">Transport</keyword>
<dbReference type="Gene3D" id="3.40.50.300">
    <property type="entry name" value="P-loop containing nucleotide triphosphate hydrolases"/>
    <property type="match status" value="1"/>
</dbReference>
<dbReference type="InterPro" id="IPR051120">
    <property type="entry name" value="ABC_AA/LPS_Transport"/>
</dbReference>
<evidence type="ECO:0000256" key="3">
    <source>
        <dbReference type="ARBA" id="ARBA00022840"/>
    </source>
</evidence>
<feature type="domain" description="ABC transporter" evidence="4">
    <location>
        <begin position="11"/>
        <end position="251"/>
    </location>
</feature>
<dbReference type="SMART" id="SM00382">
    <property type="entry name" value="AAA"/>
    <property type="match status" value="1"/>
</dbReference>
<proteinExistence type="predicted"/>